<protein>
    <submittedName>
        <fullName evidence="1">Uncharacterized protein</fullName>
    </submittedName>
</protein>
<dbReference type="EMBL" id="VICG01000015">
    <property type="protein sequence ID" value="KAA8564590.1"/>
    <property type="molecule type" value="Genomic_DNA"/>
</dbReference>
<proteinExistence type="predicted"/>
<evidence type="ECO:0000313" key="1">
    <source>
        <dbReference type="EMBL" id="KAA8564590.1"/>
    </source>
</evidence>
<sequence length="66" mass="7544">MNYIVAKTSGNGRKPLGKLFRIKKPSERYLSKKKKEKSTSCKMTSLQPCITSIISSIRCYILTIQF</sequence>
<dbReference type="Proteomes" id="UP000322873">
    <property type="component" value="Unassembled WGS sequence"/>
</dbReference>
<organism evidence="1 2">
    <name type="scientific">Monilinia fructicola</name>
    <name type="common">Brown rot fungus</name>
    <name type="synonym">Ciboria fructicola</name>
    <dbReference type="NCBI Taxonomy" id="38448"/>
    <lineage>
        <taxon>Eukaryota</taxon>
        <taxon>Fungi</taxon>
        <taxon>Dikarya</taxon>
        <taxon>Ascomycota</taxon>
        <taxon>Pezizomycotina</taxon>
        <taxon>Leotiomycetes</taxon>
        <taxon>Helotiales</taxon>
        <taxon>Sclerotiniaceae</taxon>
        <taxon>Monilinia</taxon>
    </lineage>
</organism>
<name>A0A5M9J7T7_MONFR</name>
<reference evidence="1 2" key="1">
    <citation type="submission" date="2019-06" db="EMBL/GenBank/DDBJ databases">
        <title>Genome Sequence of the Brown Rot Fungal Pathogen Monilinia fructicola.</title>
        <authorList>
            <person name="De Miccolis Angelini R.M."/>
            <person name="Landi L."/>
            <person name="Abate D."/>
            <person name="Pollastro S."/>
            <person name="Romanazzi G."/>
            <person name="Faretra F."/>
        </authorList>
    </citation>
    <scope>NUCLEOTIDE SEQUENCE [LARGE SCALE GENOMIC DNA]</scope>
    <source>
        <strain evidence="1 2">Mfrc123</strain>
    </source>
</reference>
<gene>
    <name evidence="1" type="ORF">EYC84_011505</name>
</gene>
<comment type="caution">
    <text evidence="1">The sequence shown here is derived from an EMBL/GenBank/DDBJ whole genome shotgun (WGS) entry which is preliminary data.</text>
</comment>
<accession>A0A5M9J7T7</accession>
<keyword evidence="2" id="KW-1185">Reference proteome</keyword>
<evidence type="ECO:0000313" key="2">
    <source>
        <dbReference type="Proteomes" id="UP000322873"/>
    </source>
</evidence>
<dbReference type="AlphaFoldDB" id="A0A5M9J7T7"/>